<dbReference type="SUPFAM" id="SSF52096">
    <property type="entry name" value="ClpP/crotonase"/>
    <property type="match status" value="1"/>
</dbReference>
<gene>
    <name evidence="1" type="ORF">ACFOYW_18685</name>
</gene>
<evidence type="ECO:0000313" key="2">
    <source>
        <dbReference type="Proteomes" id="UP001595900"/>
    </source>
</evidence>
<protein>
    <submittedName>
        <fullName evidence="1">Enoyl-CoA hydratase</fullName>
    </submittedName>
</protein>
<dbReference type="PANTHER" id="PTHR43459">
    <property type="entry name" value="ENOYL-COA HYDRATASE"/>
    <property type="match status" value="1"/>
</dbReference>
<accession>A0ABV8QAK5</accession>
<comment type="caution">
    <text evidence="1">The sequence shown here is derived from an EMBL/GenBank/DDBJ whole genome shotgun (WGS) entry which is preliminary data.</text>
</comment>
<evidence type="ECO:0000313" key="1">
    <source>
        <dbReference type="EMBL" id="MFC4245396.1"/>
    </source>
</evidence>
<dbReference type="InterPro" id="IPR029045">
    <property type="entry name" value="ClpP/crotonase-like_dom_sf"/>
</dbReference>
<reference evidence="2" key="1">
    <citation type="journal article" date="2019" name="Int. J. Syst. Evol. Microbiol.">
        <title>The Global Catalogue of Microorganisms (GCM) 10K type strain sequencing project: providing services to taxonomists for standard genome sequencing and annotation.</title>
        <authorList>
            <consortium name="The Broad Institute Genomics Platform"/>
            <consortium name="The Broad Institute Genome Sequencing Center for Infectious Disease"/>
            <person name="Wu L."/>
            <person name="Ma J."/>
        </authorList>
    </citation>
    <scope>NUCLEOTIDE SEQUENCE [LARGE SCALE GENOMIC DNA]</scope>
    <source>
        <strain evidence="2">CGMCC 1.10363</strain>
    </source>
</reference>
<dbReference type="Proteomes" id="UP001595900">
    <property type="component" value="Unassembled WGS sequence"/>
</dbReference>
<name>A0ABV8QAK5_9MICO</name>
<dbReference type="InterPro" id="IPR001753">
    <property type="entry name" value="Enoyl-CoA_hydra/iso"/>
</dbReference>
<dbReference type="CDD" id="cd06558">
    <property type="entry name" value="crotonase-like"/>
    <property type="match status" value="1"/>
</dbReference>
<dbReference type="Gene3D" id="3.90.226.10">
    <property type="entry name" value="2-enoyl-CoA Hydratase, Chain A, domain 1"/>
    <property type="match status" value="1"/>
</dbReference>
<organism evidence="1 2">
    <name type="scientific">Gryllotalpicola reticulitermitis</name>
    <dbReference type="NCBI Taxonomy" id="1184153"/>
    <lineage>
        <taxon>Bacteria</taxon>
        <taxon>Bacillati</taxon>
        <taxon>Actinomycetota</taxon>
        <taxon>Actinomycetes</taxon>
        <taxon>Micrococcales</taxon>
        <taxon>Microbacteriaceae</taxon>
        <taxon>Gryllotalpicola</taxon>
    </lineage>
</organism>
<keyword evidence="2" id="KW-1185">Reference proteome</keyword>
<dbReference type="PANTHER" id="PTHR43459:SF1">
    <property type="entry name" value="EG:BACN32G11.4 PROTEIN"/>
    <property type="match status" value="1"/>
</dbReference>
<dbReference type="EMBL" id="JBHSCN010000023">
    <property type="protein sequence ID" value="MFC4245396.1"/>
    <property type="molecule type" value="Genomic_DNA"/>
</dbReference>
<dbReference type="NCBIfam" id="NF004796">
    <property type="entry name" value="PRK06144.1"/>
    <property type="match status" value="1"/>
</dbReference>
<dbReference type="Pfam" id="PF00378">
    <property type="entry name" value="ECH_1"/>
    <property type="match status" value="1"/>
</dbReference>
<sequence>MSEASVTVESSGPIAHVRITNPGKRNAFTWRMYDQLEQIALTVADDPTVRVVVLRGSPEDGFAAGTDITQFDGFDGSAGIDYERRVGKVLAALAAIPVPTIAAVERTAVGAGLAVAAYCDLIIAEPRAKFGAPIARTLGNTLPAGVVNRLRIRIGAAATLNLLLTASLTPAENLVASGFVYALAGSEGIEVTAAALAEQVAALAPLTLRAIKELNRRLDSSSLPDDTDLLELCYGSADFREGVRAFVEHRRPEWTGTP</sequence>
<dbReference type="RefSeq" id="WP_390232615.1">
    <property type="nucleotide sequence ID" value="NZ_JBHSCN010000023.1"/>
</dbReference>
<proteinExistence type="predicted"/>